<evidence type="ECO:0000256" key="12">
    <source>
        <dbReference type="ARBA" id="ARBA00023172"/>
    </source>
</evidence>
<dbReference type="GO" id="GO:0005739">
    <property type="term" value="C:mitochondrion"/>
    <property type="evidence" value="ECO:0007669"/>
    <property type="project" value="UniProtKB-SubCell"/>
</dbReference>
<keyword evidence="7" id="KW-0547">Nucleotide-binding</keyword>
<evidence type="ECO:0000256" key="15">
    <source>
        <dbReference type="ARBA" id="ARBA00040674"/>
    </source>
</evidence>
<dbReference type="SUPFAM" id="SSF52540">
    <property type="entry name" value="P-loop containing nucleoside triphosphate hydrolases"/>
    <property type="match status" value="1"/>
</dbReference>
<dbReference type="PROSITE" id="PS50162">
    <property type="entry name" value="RECA_2"/>
    <property type="match status" value="1"/>
</dbReference>
<dbReference type="GO" id="GO:0007131">
    <property type="term" value="P:reciprocal meiotic recombination"/>
    <property type="evidence" value="ECO:0007669"/>
    <property type="project" value="TreeGrafter"/>
</dbReference>
<keyword evidence="20" id="KW-1185">Reference proteome</keyword>
<keyword evidence="8" id="KW-0227">DNA damage</keyword>
<dbReference type="GO" id="GO:0033063">
    <property type="term" value="C:Rad51B-Rad51C-Rad51D-XRCC2 complex"/>
    <property type="evidence" value="ECO:0007669"/>
    <property type="project" value="TreeGrafter"/>
</dbReference>
<dbReference type="AlphaFoldDB" id="A0A8J6DSK0"/>
<dbReference type="Gene3D" id="3.40.50.300">
    <property type="entry name" value="P-loop containing nucleotide triphosphate hydrolases"/>
    <property type="match status" value="1"/>
</dbReference>
<evidence type="ECO:0000256" key="5">
    <source>
        <dbReference type="ARBA" id="ARBA00022490"/>
    </source>
</evidence>
<dbReference type="InterPro" id="IPR013632">
    <property type="entry name" value="Rad51_C"/>
</dbReference>
<dbReference type="GO" id="GO:0033065">
    <property type="term" value="C:Rad51C-XRCC3 complex"/>
    <property type="evidence" value="ECO:0007669"/>
    <property type="project" value="TreeGrafter"/>
</dbReference>
<dbReference type="PANTHER" id="PTHR46239">
    <property type="entry name" value="DNA REPAIR PROTEIN RAD51 HOMOLOG 3 RAD51C"/>
    <property type="match status" value="1"/>
</dbReference>
<comment type="similarity">
    <text evidence="4">Belongs to the RecA family. RAD51 subfamily.</text>
</comment>
<dbReference type="InterPro" id="IPR010995">
    <property type="entry name" value="DNA_repair_Rad51/TF_NusA_a-hlx"/>
</dbReference>
<dbReference type="InterPro" id="IPR020588">
    <property type="entry name" value="RecA_ATP-bd"/>
</dbReference>
<evidence type="ECO:0000256" key="11">
    <source>
        <dbReference type="ARBA" id="ARBA00023128"/>
    </source>
</evidence>
<dbReference type="GO" id="GO:0000400">
    <property type="term" value="F:four-way junction DNA binding"/>
    <property type="evidence" value="ECO:0007669"/>
    <property type="project" value="TreeGrafter"/>
</dbReference>
<organism evidence="19 20">
    <name type="scientific">Galemys pyrenaicus</name>
    <name type="common">Iberian desman</name>
    <name type="synonym">Pyrenean desman</name>
    <dbReference type="NCBI Taxonomy" id="202257"/>
    <lineage>
        <taxon>Eukaryota</taxon>
        <taxon>Metazoa</taxon>
        <taxon>Chordata</taxon>
        <taxon>Craniata</taxon>
        <taxon>Vertebrata</taxon>
        <taxon>Euteleostomi</taxon>
        <taxon>Mammalia</taxon>
        <taxon>Eutheria</taxon>
        <taxon>Laurasiatheria</taxon>
        <taxon>Eulipotyphla</taxon>
        <taxon>Talpidae</taxon>
        <taxon>Galemys</taxon>
    </lineage>
</organism>
<dbReference type="GO" id="GO:0048471">
    <property type="term" value="C:perinuclear region of cytoplasm"/>
    <property type="evidence" value="ECO:0007669"/>
    <property type="project" value="UniProtKB-SubCell"/>
</dbReference>
<evidence type="ECO:0000256" key="1">
    <source>
        <dbReference type="ARBA" id="ARBA00004123"/>
    </source>
</evidence>
<keyword evidence="11" id="KW-0496">Mitochondrion</keyword>
<reference evidence="19" key="1">
    <citation type="journal article" date="2021" name="Evol. Appl.">
        <title>The genome of the Pyrenean desman and the effects of bottlenecks and inbreeding on the genomic landscape of an endangered species.</title>
        <authorList>
            <person name="Escoda L."/>
            <person name="Castresana J."/>
        </authorList>
    </citation>
    <scope>NUCLEOTIDE SEQUENCE</scope>
    <source>
        <strain evidence="19">IBE-C5619</strain>
    </source>
</reference>
<dbReference type="PANTHER" id="PTHR46239:SF1">
    <property type="entry name" value="DNA REPAIR PROTEIN RAD51 HOMOLOG 3"/>
    <property type="match status" value="1"/>
</dbReference>
<evidence type="ECO:0000313" key="20">
    <source>
        <dbReference type="Proteomes" id="UP000700334"/>
    </source>
</evidence>
<name>A0A8J6DSK0_GALPY</name>
<dbReference type="Pfam" id="PF08423">
    <property type="entry name" value="Rad51"/>
    <property type="match status" value="2"/>
</dbReference>
<evidence type="ECO:0000256" key="13">
    <source>
        <dbReference type="ARBA" id="ARBA00023204"/>
    </source>
</evidence>
<keyword evidence="5" id="KW-0963">Cytoplasm</keyword>
<keyword evidence="14" id="KW-0539">Nucleus</keyword>
<proteinExistence type="inferred from homology"/>
<keyword evidence="13" id="KW-0234">DNA repair</keyword>
<evidence type="ECO:0000259" key="18">
    <source>
        <dbReference type="PROSITE" id="PS50162"/>
    </source>
</evidence>
<dbReference type="GO" id="GO:0000707">
    <property type="term" value="P:meiotic DNA recombinase assembly"/>
    <property type="evidence" value="ECO:0007669"/>
    <property type="project" value="TreeGrafter"/>
</dbReference>
<dbReference type="OrthoDB" id="5957327at2759"/>
<evidence type="ECO:0000256" key="3">
    <source>
        <dbReference type="ARBA" id="ARBA00004556"/>
    </source>
</evidence>
<evidence type="ECO:0000256" key="17">
    <source>
        <dbReference type="ARBA" id="ARBA00079681"/>
    </source>
</evidence>
<evidence type="ECO:0000256" key="16">
    <source>
        <dbReference type="ARBA" id="ARBA00078130"/>
    </source>
</evidence>
<protein>
    <recommendedName>
        <fullName evidence="15">DNA repair protein RAD51 homolog 3</fullName>
    </recommendedName>
    <alternativeName>
        <fullName evidence="16">RAD51 homolog C</fullName>
    </alternativeName>
    <alternativeName>
        <fullName evidence="17">RAD51-like protein 2</fullName>
    </alternativeName>
</protein>
<evidence type="ECO:0000256" key="8">
    <source>
        <dbReference type="ARBA" id="ARBA00022763"/>
    </source>
</evidence>
<keyword evidence="10" id="KW-0238">DNA-binding</keyword>
<dbReference type="GO" id="GO:0140664">
    <property type="term" value="F:ATP-dependent DNA damage sensor activity"/>
    <property type="evidence" value="ECO:0007669"/>
    <property type="project" value="InterPro"/>
</dbReference>
<keyword evidence="12" id="KW-0233">DNA recombination</keyword>
<dbReference type="EMBL" id="JAGFMF010011637">
    <property type="protein sequence ID" value="KAG8518285.1"/>
    <property type="molecule type" value="Genomic_DNA"/>
</dbReference>
<dbReference type="GO" id="GO:0008821">
    <property type="term" value="F:crossover junction DNA endonuclease activity"/>
    <property type="evidence" value="ECO:0007669"/>
    <property type="project" value="TreeGrafter"/>
</dbReference>
<comment type="caution">
    <text evidence="19">The sequence shown here is derived from an EMBL/GenBank/DDBJ whole genome shotgun (WGS) entry which is preliminary data.</text>
</comment>
<dbReference type="GO" id="GO:0005524">
    <property type="term" value="F:ATP binding"/>
    <property type="evidence" value="ECO:0007669"/>
    <property type="project" value="UniProtKB-KW"/>
</dbReference>
<evidence type="ECO:0000256" key="2">
    <source>
        <dbReference type="ARBA" id="ARBA00004173"/>
    </source>
</evidence>
<keyword evidence="9" id="KW-0067">ATP-binding</keyword>
<dbReference type="InterPro" id="IPR027417">
    <property type="entry name" value="P-loop_NTPase"/>
</dbReference>
<sequence>TPGPATRRVRSIARVSDVDMQRDLVSFPLSPAVRVKLVSAGFQTAEELLEVKPSELSKEVGISKEEALETLQIIRRECLTNKTRYLGTAESGKKCTALELLEQEHTQNFIITFCSALDNILGGGIPLTKTTEICGTPVDVQIPECFGGVEGEAVFIDTEGSFMVERVVDLATACIQHLHLIAGAHNGEEYPKALEDFTLENILSHIYYFRCCDYTELLAQVYLLPDFLSEHSKVRLVIVDGIAFPFRHDLDDLSLRTRLLNGLAQQMISLANNHRLAVILTNQMTTKIDRNQALLVPALGESWGHAATIRLILHWDQEQRLATLYKSPSQKESTVLFQITPQGFRDAVVAAACSLQTQSSLNSRKRSRDSEEQELKD</sequence>
<comment type="subcellular location">
    <subcellularLocation>
        <location evidence="3">Cytoplasm</location>
        <location evidence="3">Perinuclear region</location>
    </subcellularLocation>
    <subcellularLocation>
        <location evidence="2">Mitochondrion</location>
    </subcellularLocation>
    <subcellularLocation>
        <location evidence="1">Nucleus</location>
    </subcellularLocation>
</comment>
<evidence type="ECO:0000256" key="7">
    <source>
        <dbReference type="ARBA" id="ARBA00022741"/>
    </source>
</evidence>
<dbReference type="Proteomes" id="UP000700334">
    <property type="component" value="Unassembled WGS sequence"/>
</dbReference>
<dbReference type="InterPro" id="IPR052093">
    <property type="entry name" value="HR_Repair_Mediator"/>
</dbReference>
<dbReference type="GO" id="GO:0005657">
    <property type="term" value="C:replication fork"/>
    <property type="evidence" value="ECO:0007669"/>
    <property type="project" value="TreeGrafter"/>
</dbReference>
<evidence type="ECO:0000256" key="14">
    <source>
        <dbReference type="ARBA" id="ARBA00023242"/>
    </source>
</evidence>
<keyword evidence="6" id="KW-0597">Phosphoprotein</keyword>
<evidence type="ECO:0000256" key="10">
    <source>
        <dbReference type="ARBA" id="ARBA00023125"/>
    </source>
</evidence>
<evidence type="ECO:0000313" key="19">
    <source>
        <dbReference type="EMBL" id="KAG8518285.1"/>
    </source>
</evidence>
<dbReference type="InterPro" id="IPR016467">
    <property type="entry name" value="DNA_recomb/repair_RecA-like"/>
</dbReference>
<feature type="non-terminal residue" evidence="19">
    <location>
        <position position="377"/>
    </location>
</feature>
<accession>A0A8J6DSK0</accession>
<dbReference type="FunFam" id="3.40.50.300:FF:001103">
    <property type="entry name" value="DNA repair protein RAD51 homolog 3"/>
    <property type="match status" value="1"/>
</dbReference>
<dbReference type="SUPFAM" id="SSF47794">
    <property type="entry name" value="Rad51 N-terminal domain-like"/>
    <property type="match status" value="1"/>
</dbReference>
<dbReference type="CDD" id="cd19492">
    <property type="entry name" value="Rad51C"/>
    <property type="match status" value="1"/>
</dbReference>
<evidence type="ECO:0000256" key="6">
    <source>
        <dbReference type="ARBA" id="ARBA00022553"/>
    </source>
</evidence>
<feature type="domain" description="RecA family profile 1" evidence="18">
    <location>
        <begin position="106"/>
        <end position="284"/>
    </location>
</feature>
<dbReference type="PIRSF" id="PIRSF005856">
    <property type="entry name" value="Rad51"/>
    <property type="match status" value="1"/>
</dbReference>
<evidence type="ECO:0000256" key="9">
    <source>
        <dbReference type="ARBA" id="ARBA00022840"/>
    </source>
</evidence>
<gene>
    <name evidence="19" type="ORF">J0S82_011444</name>
</gene>
<evidence type="ECO:0000256" key="4">
    <source>
        <dbReference type="ARBA" id="ARBA00007095"/>
    </source>
</evidence>